<gene>
    <name evidence="1" type="ORF">BJ968_003516</name>
</gene>
<comment type="caution">
    <text evidence="1">The sequence shown here is derived from an EMBL/GenBank/DDBJ whole genome shotgun (WGS) entry which is preliminary data.</text>
</comment>
<accession>A0A7Y9J294</accession>
<evidence type="ECO:0000313" key="1">
    <source>
        <dbReference type="EMBL" id="NYD23976.1"/>
    </source>
</evidence>
<protein>
    <submittedName>
        <fullName evidence="1">Uncharacterized protein</fullName>
    </submittedName>
</protein>
<dbReference type="RefSeq" id="WP_179754085.1">
    <property type="nucleotide sequence ID" value="NZ_BAAAGN010000003.1"/>
</dbReference>
<organism evidence="1 2">
    <name type="scientific">Kineococcus aurantiacus</name>
    <dbReference type="NCBI Taxonomy" id="37633"/>
    <lineage>
        <taxon>Bacteria</taxon>
        <taxon>Bacillati</taxon>
        <taxon>Actinomycetota</taxon>
        <taxon>Actinomycetes</taxon>
        <taxon>Kineosporiales</taxon>
        <taxon>Kineosporiaceae</taxon>
        <taxon>Kineococcus</taxon>
    </lineage>
</organism>
<sequence>MWDTWQEEMEHWSQQRWGQWFDEHEQQRVAERERSRREAVERRLRIEQRWTPSGDPERDAQQRSELYHQDRLEHPHSIRREWEEQQALRRQEVLTYPTLPLRHHTDLQRPEGVPEQQDPRTVGFGPSGEALALWGETSERATHLSRYDCDGQLSASMPLETVPWAFHVQPLPHGQVLVVEAGGPRAAVHDGVGRLVRTIDVGRGVTRVLSTVEGQVWIGYDKESPRDHYFSQHGLVRFGADLTPHWRYPLSTALPDIYDCLVLNVDGEAAWTYSWTSFHLVGVHAGQAQDHGRVPVDHARAVLVADDQAATISGYGGEDDVLTPLRLATDSIWLAGSPARLVLPGGADLPRARYTSRGPDLHAVIGTAWYRLSLDDVGSRWVI</sequence>
<reference evidence="1 2" key="1">
    <citation type="submission" date="2020-07" db="EMBL/GenBank/DDBJ databases">
        <title>Sequencing the genomes of 1000 actinobacteria strains.</title>
        <authorList>
            <person name="Klenk H.-P."/>
        </authorList>
    </citation>
    <scope>NUCLEOTIDE SEQUENCE [LARGE SCALE GENOMIC DNA]</scope>
    <source>
        <strain evidence="1 2">DSM 7487</strain>
    </source>
</reference>
<dbReference type="AlphaFoldDB" id="A0A7Y9J294"/>
<dbReference type="EMBL" id="JACCBB010000001">
    <property type="protein sequence ID" value="NYD23976.1"/>
    <property type="molecule type" value="Genomic_DNA"/>
</dbReference>
<name>A0A7Y9J294_9ACTN</name>
<dbReference type="Proteomes" id="UP000521922">
    <property type="component" value="Unassembled WGS sequence"/>
</dbReference>
<evidence type="ECO:0000313" key="2">
    <source>
        <dbReference type="Proteomes" id="UP000521922"/>
    </source>
</evidence>
<proteinExistence type="predicted"/>
<keyword evidence="2" id="KW-1185">Reference proteome</keyword>